<name>A0A1Y5I5D5_OSTTA</name>
<organism evidence="1">
    <name type="scientific">Ostreococcus tauri</name>
    <name type="common">Marine green alga</name>
    <dbReference type="NCBI Taxonomy" id="70448"/>
    <lineage>
        <taxon>Eukaryota</taxon>
        <taxon>Viridiplantae</taxon>
        <taxon>Chlorophyta</taxon>
        <taxon>Mamiellophyceae</taxon>
        <taxon>Mamiellales</taxon>
        <taxon>Bathycoccaceae</taxon>
        <taxon>Ostreococcus</taxon>
    </lineage>
</organism>
<sequence length="394" mass="44697">MSEKEYWKDYSEPHWKIVEAGLALGFGTLLAIGLRSPDFFSTWDGWVLTIGVAVTYGGLKLMQHDLDGRKQAKLNDLVGSVSDSQGKLTHLLNTMPPADALRTFSHSYMAGLISLRGIRGKLCEVDDENVAELEKLIKKLRDTVRVCLNGASRLYLQYEHKPLTTEVYGHWLQFYSMNDLNRDPTFKEYVRERLDYTDRDDDPFYMLEGVLHVDPEMTVAVKAGQDDASLRDENAEEVFLPIPKIDPENPGDAQERAIEIAPKAFLCGHRIFPSVRNQLTLEQMKLWKVGQQVVKKAEDYFHRDQKIGSAIAVRVTYDYDKTKSQGSGLPLGVTVIYTQDDYTKDGKGAILAYMNICRPIFEVQTEAIFDMVLLRDEIIQLRKSAESDSAQEDA</sequence>
<dbReference type="Proteomes" id="UP000195557">
    <property type="component" value="Unassembled WGS sequence"/>
</dbReference>
<dbReference type="AlphaFoldDB" id="A0A1Y5I5D5"/>
<gene>
    <name evidence="1" type="ORF">BE221DRAFT_148606</name>
</gene>
<protein>
    <submittedName>
        <fullName evidence="1">Uncharacterized protein</fullName>
    </submittedName>
</protein>
<reference evidence="1" key="1">
    <citation type="submission" date="2017-04" db="EMBL/GenBank/DDBJ databases">
        <title>Population genomics of picophytoplankton unveils novel chromosome hypervariability.</title>
        <authorList>
            <consortium name="DOE Joint Genome Institute"/>
            <person name="Blanc-Mathieu R."/>
            <person name="Krasovec M."/>
            <person name="Hebrard M."/>
            <person name="Yau S."/>
            <person name="Desgranges E."/>
            <person name="Martin J."/>
            <person name="Schackwitz W."/>
            <person name="Kuo A."/>
            <person name="Salin G."/>
            <person name="Donnadieu C."/>
            <person name="Desdevises Y."/>
            <person name="Sanchez-Ferandin S."/>
            <person name="Moreau H."/>
            <person name="Rivals E."/>
            <person name="Grigoriev I.V."/>
            <person name="Grimsley N."/>
            <person name="Eyre-Walker A."/>
            <person name="Piganeau G."/>
        </authorList>
    </citation>
    <scope>NUCLEOTIDE SEQUENCE [LARGE SCALE GENOMIC DNA]</scope>
    <source>
        <strain evidence="1">RCC 1115</strain>
    </source>
</reference>
<proteinExistence type="predicted"/>
<dbReference type="EMBL" id="KZ155808">
    <property type="protein sequence ID" value="OUS44661.1"/>
    <property type="molecule type" value="Genomic_DNA"/>
</dbReference>
<evidence type="ECO:0000313" key="1">
    <source>
        <dbReference type="EMBL" id="OUS44661.1"/>
    </source>
</evidence>
<accession>A0A1Y5I5D5</accession>